<proteinExistence type="predicted"/>
<accession>A0A8J3A4U6</accession>
<organism evidence="2 3">
    <name type="scientific">Aquisalinus luteolus</name>
    <dbReference type="NCBI Taxonomy" id="1566827"/>
    <lineage>
        <taxon>Bacteria</taxon>
        <taxon>Pseudomonadati</taxon>
        <taxon>Pseudomonadota</taxon>
        <taxon>Alphaproteobacteria</taxon>
        <taxon>Parvularculales</taxon>
        <taxon>Parvularculaceae</taxon>
        <taxon>Aquisalinus</taxon>
    </lineage>
</organism>
<evidence type="ECO:0000313" key="3">
    <source>
        <dbReference type="Proteomes" id="UP000621856"/>
    </source>
</evidence>
<sequence length="174" mass="19324">MTNDLPRIALAVRQPWAWAIIHGGKNIENRNKHAINLGGMKPGRIAILASKGMQRREYEHARDFMQSIGVQCPRPDELVRGGVIGSVTVTDIINESDSPWFFGPWGLVLSDPEPAALPLPASGQLGYFKWETDLDLDFEDPSRWMKAWPDGHRPHREGPVQGPPAPASMPLFGK</sequence>
<dbReference type="Proteomes" id="UP000621856">
    <property type="component" value="Unassembled WGS sequence"/>
</dbReference>
<evidence type="ECO:0000256" key="1">
    <source>
        <dbReference type="SAM" id="MobiDB-lite"/>
    </source>
</evidence>
<dbReference type="InterPro" id="IPR015947">
    <property type="entry name" value="PUA-like_sf"/>
</dbReference>
<dbReference type="AlphaFoldDB" id="A0A8J3A4U6"/>
<feature type="region of interest" description="Disordered" evidence="1">
    <location>
        <begin position="149"/>
        <end position="174"/>
    </location>
</feature>
<dbReference type="SUPFAM" id="SSF88697">
    <property type="entry name" value="PUA domain-like"/>
    <property type="match status" value="1"/>
</dbReference>
<dbReference type="RefSeq" id="WP_188544127.1">
    <property type="nucleotide sequence ID" value="NZ_BMGZ01000003.1"/>
</dbReference>
<evidence type="ECO:0000313" key="2">
    <source>
        <dbReference type="EMBL" id="GGH99957.1"/>
    </source>
</evidence>
<reference evidence="2" key="1">
    <citation type="journal article" date="2014" name="Int. J. Syst. Evol. Microbiol.">
        <title>Complete genome sequence of Corynebacterium casei LMG S-19264T (=DSM 44701T), isolated from a smear-ripened cheese.</title>
        <authorList>
            <consortium name="US DOE Joint Genome Institute (JGI-PGF)"/>
            <person name="Walter F."/>
            <person name="Albersmeier A."/>
            <person name="Kalinowski J."/>
            <person name="Ruckert C."/>
        </authorList>
    </citation>
    <scope>NUCLEOTIDE SEQUENCE</scope>
    <source>
        <strain evidence="2">CGMCC 1.14984</strain>
    </source>
</reference>
<feature type="compositionally biased region" description="Basic and acidic residues" evidence="1">
    <location>
        <begin position="149"/>
        <end position="158"/>
    </location>
</feature>
<name>A0A8J3A4U6_9PROT</name>
<dbReference type="EMBL" id="BMGZ01000003">
    <property type="protein sequence ID" value="GGH99957.1"/>
    <property type="molecule type" value="Genomic_DNA"/>
</dbReference>
<protein>
    <recommendedName>
        <fullName evidence="4">ASCH domain-containing protein</fullName>
    </recommendedName>
</protein>
<reference evidence="2" key="2">
    <citation type="submission" date="2020-09" db="EMBL/GenBank/DDBJ databases">
        <authorList>
            <person name="Sun Q."/>
            <person name="Zhou Y."/>
        </authorList>
    </citation>
    <scope>NUCLEOTIDE SEQUENCE</scope>
    <source>
        <strain evidence="2">CGMCC 1.14984</strain>
    </source>
</reference>
<dbReference type="Gene3D" id="2.30.130.30">
    <property type="entry name" value="Hypothetical protein"/>
    <property type="match status" value="1"/>
</dbReference>
<evidence type="ECO:0008006" key="4">
    <source>
        <dbReference type="Google" id="ProtNLM"/>
    </source>
</evidence>
<comment type="caution">
    <text evidence="2">The sequence shown here is derived from an EMBL/GenBank/DDBJ whole genome shotgun (WGS) entry which is preliminary data.</text>
</comment>
<gene>
    <name evidence="2" type="ORF">GCM10011355_27120</name>
</gene>